<name>A0AAI9HZL5_PROST</name>
<dbReference type="Proteomes" id="UP001495779">
    <property type="component" value="Unassembled WGS sequence"/>
</dbReference>
<evidence type="ECO:0008006" key="6">
    <source>
        <dbReference type="Google" id="ProtNLM"/>
    </source>
</evidence>
<organism evidence="3">
    <name type="scientific">Providencia stuartii</name>
    <dbReference type="NCBI Taxonomy" id="588"/>
    <lineage>
        <taxon>Bacteria</taxon>
        <taxon>Pseudomonadati</taxon>
        <taxon>Pseudomonadota</taxon>
        <taxon>Gammaproteobacteria</taxon>
        <taxon>Enterobacterales</taxon>
        <taxon>Morganellaceae</taxon>
        <taxon>Providencia</taxon>
    </lineage>
</organism>
<gene>
    <name evidence="3" type="ORF">JRA39_001929</name>
    <name evidence="4" type="ORF">KDV35_13910</name>
</gene>
<evidence type="ECO:0000256" key="1">
    <source>
        <dbReference type="SAM" id="MobiDB-lite"/>
    </source>
</evidence>
<protein>
    <recommendedName>
        <fullName evidence="6">Acid shock protein</fullName>
    </recommendedName>
</protein>
<evidence type="ECO:0000313" key="3">
    <source>
        <dbReference type="EMBL" id="EMP9432880.1"/>
    </source>
</evidence>
<feature type="compositionally biased region" description="Polar residues" evidence="1">
    <location>
        <begin position="26"/>
        <end position="35"/>
    </location>
</feature>
<dbReference type="EMBL" id="AAZDVE040000011">
    <property type="protein sequence ID" value="EMP9432880.1"/>
    <property type="molecule type" value="Genomic_DNA"/>
</dbReference>
<dbReference type="EMBL" id="JAGSRH010000020">
    <property type="protein sequence ID" value="MER5077949.1"/>
    <property type="molecule type" value="Genomic_DNA"/>
</dbReference>
<feature type="signal peptide" evidence="2">
    <location>
        <begin position="1"/>
        <end position="21"/>
    </location>
</feature>
<evidence type="ECO:0000313" key="4">
    <source>
        <dbReference type="EMBL" id="MER5077949.1"/>
    </source>
</evidence>
<comment type="caution">
    <text evidence="3">The sequence shown here is derived from an EMBL/GenBank/DDBJ whole genome shotgun (WGS) entry which is preliminary data.</text>
</comment>
<feature type="region of interest" description="Disordered" evidence="1">
    <location>
        <begin position="26"/>
        <end position="66"/>
    </location>
</feature>
<reference evidence="3" key="2">
    <citation type="submission" date="2024-02" db="EMBL/GenBank/DDBJ databases">
        <authorList>
            <consortium name="Clinical and Environmental Microbiology Branch: Whole genome sequencing antimicrobial resistance pathogens in the healthcare setting"/>
        </authorList>
    </citation>
    <scope>NUCLEOTIDE SEQUENCE</scope>
    <source>
        <strain evidence="3">2020GO-00142</strain>
    </source>
</reference>
<feature type="chain" id="PRO_5043281303" description="Acid shock protein" evidence="2">
    <location>
        <begin position="22"/>
        <end position="66"/>
    </location>
</feature>
<feature type="compositionally biased region" description="Basic residues" evidence="1">
    <location>
        <begin position="41"/>
        <end position="51"/>
    </location>
</feature>
<dbReference type="RefSeq" id="WP_154623323.1">
    <property type="nucleotide sequence ID" value="NZ_CP095443.1"/>
</dbReference>
<proteinExistence type="predicted"/>
<accession>A0AAI9HZL5</accession>
<reference evidence="4 5" key="1">
    <citation type="submission" date="2021-04" db="EMBL/GenBank/DDBJ databases">
        <title>Determining the burden of carbapenem-resistant Enterobacterales from a tertiary public heath setting in Bangladesh: a clinical, epidemiological, and molecular study.</title>
        <authorList>
            <person name="Farzana R."/>
            <person name="Walsh T.R."/>
        </authorList>
    </citation>
    <scope>NUCLEOTIDE SEQUENCE [LARGE SCALE GENOMIC DNA]</scope>
    <source>
        <strain evidence="5">dmpro_s316</strain>
        <strain evidence="4">Dmpro_s316</strain>
    </source>
</reference>
<dbReference type="AlphaFoldDB" id="A0AAI9HZL5"/>
<evidence type="ECO:0000313" key="5">
    <source>
        <dbReference type="Proteomes" id="UP001495779"/>
    </source>
</evidence>
<keyword evidence="2" id="KW-0732">Signal</keyword>
<sequence>MKRFLAVATLLSLAISGSALAANNTVKSGQATPTVKEQKSNKVHAAGKTKSHNTVEKKTPTTSDKG</sequence>
<evidence type="ECO:0000256" key="2">
    <source>
        <dbReference type="SAM" id="SignalP"/>
    </source>
</evidence>
<feature type="compositionally biased region" description="Basic and acidic residues" evidence="1">
    <location>
        <begin position="53"/>
        <end position="66"/>
    </location>
</feature>